<evidence type="ECO:0000256" key="1">
    <source>
        <dbReference type="ARBA" id="ARBA00004496"/>
    </source>
</evidence>
<dbReference type="GO" id="GO:0003677">
    <property type="term" value="F:DNA binding"/>
    <property type="evidence" value="ECO:0007669"/>
    <property type="project" value="UniProtKB-KW"/>
</dbReference>
<dbReference type="PANTHER" id="PTHR43152:SF2">
    <property type="entry name" value="DRUG RESISTANCE ABC TRANSPORTER"/>
    <property type="match status" value="1"/>
</dbReference>
<dbReference type="GO" id="GO:0005524">
    <property type="term" value="F:ATP binding"/>
    <property type="evidence" value="ECO:0007669"/>
    <property type="project" value="UniProtKB-KW"/>
</dbReference>
<evidence type="ECO:0000256" key="7">
    <source>
        <dbReference type="ARBA" id="ARBA00022840"/>
    </source>
</evidence>
<dbReference type="EMBL" id="CAJA01000419">
    <property type="protein sequence ID" value="CCH74739.1"/>
    <property type="molecule type" value="Genomic_DNA"/>
</dbReference>
<evidence type="ECO:0000256" key="11">
    <source>
        <dbReference type="ARBA" id="ARBA00038000"/>
    </source>
</evidence>
<protein>
    <recommendedName>
        <fullName evidence="12">UvrABC system protein A</fullName>
    </recommendedName>
    <alternativeName>
        <fullName evidence="13">Excinuclease ABC subunit A</fullName>
    </alternativeName>
</protein>
<organism evidence="14 15">
    <name type="scientific">Nostocoides australiense Ben110</name>
    <dbReference type="NCBI Taxonomy" id="1193182"/>
    <lineage>
        <taxon>Bacteria</taxon>
        <taxon>Bacillati</taxon>
        <taxon>Actinomycetota</taxon>
        <taxon>Actinomycetes</taxon>
        <taxon>Micrococcales</taxon>
        <taxon>Intrasporangiaceae</taxon>
        <taxon>Nostocoides</taxon>
    </lineage>
</organism>
<comment type="similarity">
    <text evidence="11">Belongs to the ABC transporter superfamily. UvrA family.</text>
</comment>
<keyword evidence="6" id="KW-0228">DNA excision</keyword>
<evidence type="ECO:0000256" key="12">
    <source>
        <dbReference type="ARBA" id="ARBA00039316"/>
    </source>
</evidence>
<dbReference type="RefSeq" id="WP_048700093.1">
    <property type="nucleotide sequence ID" value="NZ_HG764815.1"/>
</dbReference>
<evidence type="ECO:0000256" key="9">
    <source>
        <dbReference type="ARBA" id="ARBA00023125"/>
    </source>
</evidence>
<dbReference type="InterPro" id="IPR027417">
    <property type="entry name" value="P-loop_NTPase"/>
</dbReference>
<name>W6K4B8_9MICO</name>
<dbReference type="STRING" id="1193182.BN11_4760003"/>
<evidence type="ECO:0000313" key="15">
    <source>
        <dbReference type="Proteomes" id="UP000035763"/>
    </source>
</evidence>
<keyword evidence="9" id="KW-0238">DNA-binding</keyword>
<dbReference type="OrthoDB" id="9809851at2"/>
<comment type="subcellular location">
    <subcellularLocation>
        <location evidence="1">Cytoplasm</location>
    </subcellularLocation>
</comment>
<gene>
    <name evidence="14" type="ORF">BN11_4760003</name>
</gene>
<evidence type="ECO:0000256" key="2">
    <source>
        <dbReference type="ARBA" id="ARBA00022490"/>
    </source>
</evidence>
<keyword evidence="15" id="KW-1185">Reference proteome</keyword>
<dbReference type="GO" id="GO:0005737">
    <property type="term" value="C:cytoplasm"/>
    <property type="evidence" value="ECO:0007669"/>
    <property type="project" value="UniProtKB-SubCell"/>
</dbReference>
<keyword evidence="4" id="KW-0547">Nucleotide-binding</keyword>
<dbReference type="GO" id="GO:0004518">
    <property type="term" value="F:nuclease activity"/>
    <property type="evidence" value="ECO:0007669"/>
    <property type="project" value="UniProtKB-KW"/>
</dbReference>
<evidence type="ECO:0000256" key="5">
    <source>
        <dbReference type="ARBA" id="ARBA00022763"/>
    </source>
</evidence>
<keyword evidence="7" id="KW-0067">ATP-binding</keyword>
<evidence type="ECO:0000256" key="3">
    <source>
        <dbReference type="ARBA" id="ARBA00022737"/>
    </source>
</evidence>
<reference evidence="14 15" key="1">
    <citation type="journal article" date="2013" name="ISME J.">
        <title>A metabolic model for members of the genus Tetrasphaera involved in enhanced biological phosphorus removal.</title>
        <authorList>
            <person name="Kristiansen R."/>
            <person name="Nguyen H.T.T."/>
            <person name="Saunders A.M."/>
            <person name="Nielsen J.L."/>
            <person name="Wimmer R."/>
            <person name="Le V.Q."/>
            <person name="McIlroy S.J."/>
            <person name="Petrovski S."/>
            <person name="Seviour R.J."/>
            <person name="Calteau A."/>
            <person name="Nielsen K.L."/>
            <person name="Nielsen P.H."/>
        </authorList>
    </citation>
    <scope>NUCLEOTIDE SEQUENCE [LARGE SCALE GENOMIC DNA]</scope>
    <source>
        <strain evidence="14 15">Ben110</strain>
    </source>
</reference>
<evidence type="ECO:0000256" key="6">
    <source>
        <dbReference type="ARBA" id="ARBA00022769"/>
    </source>
</evidence>
<dbReference type="Gene3D" id="1.20.1580.10">
    <property type="entry name" value="ABC transporter ATPase like domain"/>
    <property type="match status" value="1"/>
</dbReference>
<sequence length="225" mass="23842">MAIADEIIEIGPGAGRDRGNLIYQGSYARLVGADTPTGLALTQTMSTERIPRRPGGWLSIHGANTHNVKDVSVDIPLGVLTAVSGVAGSGKSSLIHGHLPTVAPDVTLVDQGPILGSRRSTPASWTGMLDEIRRVFAKRTRQPAGLFSPNSDGGCRACEGTGITFIDLGFADPVTTPCETCQGRRFRPGALRHTVDGLTIADVFELSVDQALDVPDSFRSWIPIE</sequence>
<proteinExistence type="inferred from homology"/>
<dbReference type="AlphaFoldDB" id="W6K4B8"/>
<evidence type="ECO:0000313" key="14">
    <source>
        <dbReference type="EMBL" id="CCH74739.1"/>
    </source>
</evidence>
<comment type="caution">
    <text evidence="14">The sequence shown here is derived from an EMBL/GenBank/DDBJ whole genome shotgun (WGS) entry which is preliminary data.</text>
</comment>
<keyword evidence="3" id="KW-0677">Repeat</keyword>
<keyword evidence="8" id="KW-0267">Excision nuclease</keyword>
<evidence type="ECO:0000256" key="4">
    <source>
        <dbReference type="ARBA" id="ARBA00022741"/>
    </source>
</evidence>
<dbReference type="Gene3D" id="3.40.50.300">
    <property type="entry name" value="P-loop containing nucleotide triphosphate hydrolases"/>
    <property type="match status" value="1"/>
</dbReference>
<keyword evidence="10" id="KW-0234">DNA repair</keyword>
<evidence type="ECO:0000256" key="8">
    <source>
        <dbReference type="ARBA" id="ARBA00022881"/>
    </source>
</evidence>
<dbReference type="Proteomes" id="UP000035763">
    <property type="component" value="Unassembled WGS sequence"/>
</dbReference>
<dbReference type="PANTHER" id="PTHR43152">
    <property type="entry name" value="UVRABC SYSTEM PROTEIN A"/>
    <property type="match status" value="1"/>
</dbReference>
<accession>W6K4B8</accession>
<keyword evidence="5" id="KW-0227">DNA damage</keyword>
<evidence type="ECO:0000256" key="13">
    <source>
        <dbReference type="ARBA" id="ARBA00042156"/>
    </source>
</evidence>
<keyword evidence="2" id="KW-0963">Cytoplasm</keyword>
<dbReference type="GO" id="GO:0006281">
    <property type="term" value="P:DNA repair"/>
    <property type="evidence" value="ECO:0007669"/>
    <property type="project" value="UniProtKB-KW"/>
</dbReference>
<evidence type="ECO:0000256" key="10">
    <source>
        <dbReference type="ARBA" id="ARBA00023204"/>
    </source>
</evidence>
<dbReference type="SUPFAM" id="SSF52540">
    <property type="entry name" value="P-loop containing nucleoside triphosphate hydrolases"/>
    <property type="match status" value="1"/>
</dbReference>